<evidence type="ECO:0000313" key="1">
    <source>
        <dbReference type="EMBL" id="GGF99029.1"/>
    </source>
</evidence>
<keyword evidence="2" id="KW-1185">Reference proteome</keyword>
<comment type="caution">
    <text evidence="1">The sequence shown here is derived from an EMBL/GenBank/DDBJ whole genome shotgun (WGS) entry which is preliminary data.</text>
</comment>
<proteinExistence type="predicted"/>
<protein>
    <submittedName>
        <fullName evidence="1">Uncharacterized protein</fullName>
    </submittedName>
</protein>
<organism evidence="1 2">
    <name type="scientific">Marinicella pacifica</name>
    <dbReference type="NCBI Taxonomy" id="1171543"/>
    <lineage>
        <taxon>Bacteria</taxon>
        <taxon>Pseudomonadati</taxon>
        <taxon>Pseudomonadota</taxon>
        <taxon>Gammaproteobacteria</taxon>
        <taxon>Lysobacterales</taxon>
        <taxon>Marinicellaceae</taxon>
        <taxon>Marinicella</taxon>
    </lineage>
</organism>
<gene>
    <name evidence="1" type="ORF">GCM10011365_20410</name>
</gene>
<reference evidence="1" key="1">
    <citation type="journal article" date="2014" name="Int. J. Syst. Evol. Microbiol.">
        <title>Complete genome sequence of Corynebacterium casei LMG S-19264T (=DSM 44701T), isolated from a smear-ripened cheese.</title>
        <authorList>
            <consortium name="US DOE Joint Genome Institute (JGI-PGF)"/>
            <person name="Walter F."/>
            <person name="Albersmeier A."/>
            <person name="Kalinowski J."/>
            <person name="Ruckert C."/>
        </authorList>
    </citation>
    <scope>NUCLEOTIDE SEQUENCE</scope>
    <source>
        <strain evidence="1">CGMCC 1.12181</strain>
    </source>
</reference>
<name>A0A917CUU1_9GAMM</name>
<dbReference type="EMBL" id="BMEO01000009">
    <property type="protein sequence ID" value="GGF99029.1"/>
    <property type="molecule type" value="Genomic_DNA"/>
</dbReference>
<dbReference type="Proteomes" id="UP000605253">
    <property type="component" value="Unassembled WGS sequence"/>
</dbReference>
<evidence type="ECO:0000313" key="2">
    <source>
        <dbReference type="Proteomes" id="UP000605253"/>
    </source>
</evidence>
<dbReference type="AlphaFoldDB" id="A0A917CUU1"/>
<reference evidence="1" key="2">
    <citation type="submission" date="2020-09" db="EMBL/GenBank/DDBJ databases">
        <authorList>
            <person name="Sun Q."/>
            <person name="Zhou Y."/>
        </authorList>
    </citation>
    <scope>NUCLEOTIDE SEQUENCE</scope>
    <source>
        <strain evidence="1">CGMCC 1.12181</strain>
    </source>
</reference>
<sequence length="409" mass="44641">MSKQTYLLIFSALTVIPYNANSNNGNWSQVPIFNEAPLETVLWSDGSPIDPDMWAAILWNDGVNNRLDVVNIPPPYDGTGLSSTPLENTANLFALGSPCTDGTNVVVPYIKNFNVEVARYNGSSWSKSTLPDTVTNNFDNTHCAATQDGFFIGTHDLTDGETEIFKSNNGGASYTFYGRYNSSGPFDGAIREPLASNWGQRYIRSVFQQSNGMIRSCRFDTAPHTLTPSCVNIEQQTPPGGFTFVRESAGGFNGQGITFTYNSNGTAKALTFNEQDLINFQNDVLGPVNNNGSQFSFQGSTIITVLDENNKPMQNHVLWGDYYYIDTSTPFPPPPSIDNNYPVAGVGGPIDGCVVRQKQGHRITDRGFFVAPRVGPDGTVLYKRTLRSDPIFADGFESGNTAAWSSTCP</sequence>
<accession>A0A917CUU1</accession>
<dbReference type="RefSeq" id="WP_188365641.1">
    <property type="nucleotide sequence ID" value="NZ_BAABJF010000010.1"/>
</dbReference>